<dbReference type="InterPro" id="IPR029058">
    <property type="entry name" value="AB_hydrolase_fold"/>
</dbReference>
<evidence type="ECO:0000313" key="2">
    <source>
        <dbReference type="EMBL" id="SDZ85613.1"/>
    </source>
</evidence>
<dbReference type="Pfam" id="PF00326">
    <property type="entry name" value="Peptidase_S9"/>
    <property type="match status" value="1"/>
</dbReference>
<sequence length="663" mass="71664">MPIWPLMRHTMEAMTTTTMPYGTWPSILTIDSLTAAKTTLSDPLIADTGIVVGRTGASGTTRLALERDGEIVDFPLLDESGTEIPIGSRLHEYGGPAIAVDGSDVIVSHRTTGRLYRASLNAAPGERALAITPDDGWRYADLQARDGHVIAIAEIHDDSRADGYPRHAIVDIDCADGERTVIYDGADFIAGVRLSPSGERITWYEWDLGLMPWEDTRVMLGECFETAITEITRIDGGTSSAIAPLFVTDDDLVFIDDLSGWWNIYRAELGEKIRVRALHPAEADFADPPWVMTMPYAVLDDDHLLVTWAADGQRHLGSLAWRTGELEEWLIGYDPLGTPAVAGDRVAVLGASATAAPAVIAIDLPHARTRLVLASDDSPLPEEWTSLPEPLTWQVPAGDGFGTHEAYGYFYPPNHPEVAAPQEEAPPLIVMVHGGPTSATSPTYRDAIQFWTTRGFAVLDVDYSGSSGYGRAYRDSLAGLWGEIDNADIAAGVSHLAAEGLIDAKRAVIRGGSAGGYAVLRALTTLETFAAGTSLFGVADLSLLAKETHMFEARYLDGLIGPYPQEAERYEERSPINHLDALTVPLLLLQGEDDKVVPPSQARVIYDATANAGKPVALRMYPGEGHGFRAAAARKDAIATELAFYGEVLGFRPHDVEVDVPWA</sequence>
<evidence type="ECO:0000313" key="3">
    <source>
        <dbReference type="Proteomes" id="UP000199288"/>
    </source>
</evidence>
<proteinExistence type="predicted"/>
<dbReference type="EMBL" id="FNQV01000002">
    <property type="protein sequence ID" value="SDZ85613.1"/>
    <property type="molecule type" value="Genomic_DNA"/>
</dbReference>
<keyword evidence="2" id="KW-0645">Protease</keyword>
<dbReference type="PANTHER" id="PTHR43056">
    <property type="entry name" value="PEPTIDASE S9 PROLYL OLIGOPEPTIDASE"/>
    <property type="match status" value="1"/>
</dbReference>
<dbReference type="OrthoDB" id="128799at2"/>
<gene>
    <name evidence="2" type="ORF">SAMN02910418_00414</name>
</gene>
<keyword evidence="2" id="KW-0031">Aminopeptidase</keyword>
<dbReference type="GO" id="GO:0004177">
    <property type="term" value="F:aminopeptidase activity"/>
    <property type="evidence" value="ECO:0007669"/>
    <property type="project" value="UniProtKB-KW"/>
</dbReference>
<dbReference type="GO" id="GO:0008236">
    <property type="term" value="F:serine-type peptidase activity"/>
    <property type="evidence" value="ECO:0007669"/>
    <property type="project" value="InterPro"/>
</dbReference>
<evidence type="ECO:0000259" key="1">
    <source>
        <dbReference type="Pfam" id="PF00326"/>
    </source>
</evidence>
<feature type="domain" description="Peptidase S9 prolyl oligopeptidase catalytic" evidence="1">
    <location>
        <begin position="444"/>
        <end position="650"/>
    </location>
</feature>
<keyword evidence="2" id="KW-0378">Hydrolase</keyword>
<dbReference type="Proteomes" id="UP000199288">
    <property type="component" value="Unassembled WGS sequence"/>
</dbReference>
<keyword evidence="3" id="KW-1185">Reference proteome</keyword>
<dbReference type="PANTHER" id="PTHR43056:SF5">
    <property type="entry name" value="PEPTIDASE S9 PROLYL OLIGOPEPTIDASE CATALYTIC DOMAIN-CONTAINING PROTEIN"/>
    <property type="match status" value="1"/>
</dbReference>
<dbReference type="Gene3D" id="3.40.50.1820">
    <property type="entry name" value="alpha/beta hydrolase"/>
    <property type="match status" value="1"/>
</dbReference>
<dbReference type="InterPro" id="IPR050585">
    <property type="entry name" value="Xaa-Pro_dipeptidyl-ppase/CocE"/>
</dbReference>
<dbReference type="SUPFAM" id="SSF82171">
    <property type="entry name" value="DPP6 N-terminal domain-like"/>
    <property type="match status" value="1"/>
</dbReference>
<accession>A0A1H3WES9</accession>
<organism evidence="2 3">
    <name type="scientific">Bowdeniella nasicola</name>
    <dbReference type="NCBI Taxonomy" id="208480"/>
    <lineage>
        <taxon>Bacteria</taxon>
        <taxon>Bacillati</taxon>
        <taxon>Actinomycetota</taxon>
        <taxon>Actinomycetes</taxon>
        <taxon>Actinomycetales</taxon>
        <taxon>Actinomycetaceae</taxon>
        <taxon>Bowdeniella</taxon>
    </lineage>
</organism>
<dbReference type="AlphaFoldDB" id="A0A1H3WES9"/>
<dbReference type="GO" id="GO:0006508">
    <property type="term" value="P:proteolysis"/>
    <property type="evidence" value="ECO:0007669"/>
    <property type="project" value="InterPro"/>
</dbReference>
<reference evidence="3" key="1">
    <citation type="submission" date="2016-10" db="EMBL/GenBank/DDBJ databases">
        <authorList>
            <person name="Varghese N."/>
            <person name="Submissions S."/>
        </authorList>
    </citation>
    <scope>NUCLEOTIDE SEQUENCE [LARGE SCALE GENOMIC DNA]</scope>
    <source>
        <strain evidence="3">KPR-1</strain>
    </source>
</reference>
<name>A0A1H3WES9_9ACTO</name>
<dbReference type="InterPro" id="IPR001375">
    <property type="entry name" value="Peptidase_S9_cat"/>
</dbReference>
<dbReference type="SUPFAM" id="SSF53474">
    <property type="entry name" value="alpha/beta-Hydrolases"/>
    <property type="match status" value="1"/>
</dbReference>
<protein>
    <submittedName>
        <fullName evidence="2">Dipeptidyl aminopeptidase/acylaminoacyl peptidase</fullName>
    </submittedName>
</protein>